<dbReference type="PANTHER" id="PTHR43751:SF3">
    <property type="entry name" value="SULFATASE N-TERMINAL DOMAIN-CONTAINING PROTEIN"/>
    <property type="match status" value="1"/>
</dbReference>
<dbReference type="Pfam" id="PF00884">
    <property type="entry name" value="Sulfatase"/>
    <property type="match status" value="1"/>
</dbReference>
<dbReference type="InterPro" id="IPR000917">
    <property type="entry name" value="Sulfatase_N"/>
</dbReference>
<dbReference type="Gene3D" id="3.40.720.10">
    <property type="entry name" value="Alkaline Phosphatase, subunit A"/>
    <property type="match status" value="1"/>
</dbReference>
<dbReference type="InterPro" id="IPR052701">
    <property type="entry name" value="GAG_Ulvan_Degrading_Sulfatases"/>
</dbReference>
<dbReference type="InterPro" id="IPR012159">
    <property type="entry name" value="YejM-like"/>
</dbReference>
<dbReference type="Proteomes" id="UP001164748">
    <property type="component" value="Plasmid unnamed"/>
</dbReference>
<evidence type="ECO:0000259" key="2">
    <source>
        <dbReference type="Pfam" id="PF00884"/>
    </source>
</evidence>
<proteinExistence type="predicted"/>
<keyword evidence="1" id="KW-0812">Transmembrane</keyword>
<organism evidence="4 5">
    <name type="scientific">Salinivibrio kushneri</name>
    <dbReference type="NCBI Taxonomy" id="1908198"/>
    <lineage>
        <taxon>Bacteria</taxon>
        <taxon>Pseudomonadati</taxon>
        <taxon>Pseudomonadota</taxon>
        <taxon>Gammaproteobacteria</taxon>
        <taxon>Vibrionales</taxon>
        <taxon>Vibrionaceae</taxon>
        <taxon>Salinivibrio</taxon>
    </lineage>
</organism>
<feature type="domain" description="Sulfatase N-terminal" evidence="2">
    <location>
        <begin position="248"/>
        <end position="527"/>
    </location>
</feature>
<dbReference type="InterPro" id="IPR017850">
    <property type="entry name" value="Alkaline_phosphatase_core_sf"/>
</dbReference>
<feature type="transmembrane region" description="Helical" evidence="1">
    <location>
        <begin position="122"/>
        <end position="143"/>
    </location>
</feature>
<dbReference type="EMBL" id="CP114589">
    <property type="protein sequence ID" value="WBA10044.1"/>
    <property type="molecule type" value="Genomic_DNA"/>
</dbReference>
<feature type="transmembrane region" description="Helical" evidence="1">
    <location>
        <begin position="77"/>
        <end position="102"/>
    </location>
</feature>
<feature type="transmembrane region" description="Helical" evidence="1">
    <location>
        <begin position="163"/>
        <end position="184"/>
    </location>
</feature>
<feature type="transmembrane region" description="Helical" evidence="1">
    <location>
        <begin position="12"/>
        <end position="30"/>
    </location>
</feature>
<dbReference type="Pfam" id="PF11893">
    <property type="entry name" value="DUF3413"/>
    <property type="match status" value="1"/>
</dbReference>
<feature type="transmembrane region" description="Helical" evidence="1">
    <location>
        <begin position="42"/>
        <end position="70"/>
    </location>
</feature>
<sequence length="609" mass="68251">MSFKSRLQTHSWFIAINALVLMAIASRYFAFLPSFPTEPLGITFIVVSIFSQMALLAAIVGLVTLPLLLLPTKVRQPLLALIASVGVITLFIDTIVFAQYRFHINAMVLDLILAGQIVSFPLITWLMVTGGVIACLAAQWALLAALSRTRFSSQHKVGKKFALLTFLTLLATHGIHIWAAAYAYQPVTTVKRYLPLFYPATANSMMRKNGWIDEQALARQKAMDVDREADLNYPLSPLSTTDVTQPVNIMFLVVDSWRADTFNADNTPNLWALAQNGRTYSHHLATGNATRTGIFGLFYGMPGTYWHSFLANQQSPVLMDRLQALDYQLGIFTAAQLEKPEFNQTVFAKVSDLRNGSEGDSPAELDADLTQDWIRWHQKRESNRPTFSFLFYDAPHGYDFPADFTPKYQPMLDEINYLKLNNETDPTPFFNRYKTSVRYVDSLVAKVIEELKQSGEFDNTLIVVTGDHGQEMNDNQLNFWGHNSNFTDPQIHVPFAMIGPGIDVKQVDTGKQLTSHQDVAPTLMKHYLGVTSDPASYAIGHDLLAPKPGQDWVLSSNYSGYALVTDDTILEVGAGGQYQYMDNTNRPIENASPDFAQMEKALEQISRFR</sequence>
<dbReference type="CDD" id="cd16148">
    <property type="entry name" value="sulfatase_like"/>
    <property type="match status" value="1"/>
</dbReference>
<dbReference type="SUPFAM" id="SSF53649">
    <property type="entry name" value="Alkaline phosphatase-like"/>
    <property type="match status" value="1"/>
</dbReference>
<evidence type="ECO:0000313" key="4">
    <source>
        <dbReference type="EMBL" id="WBA10044.1"/>
    </source>
</evidence>
<gene>
    <name evidence="4" type="ORF">N8M53_14630</name>
</gene>
<geneLocation type="plasmid" evidence="4 5">
    <name>unnamed</name>
</geneLocation>
<dbReference type="AlphaFoldDB" id="A0AA47KNC9"/>
<evidence type="ECO:0000313" key="5">
    <source>
        <dbReference type="Proteomes" id="UP001164748"/>
    </source>
</evidence>
<feature type="domain" description="Inner membrane protein YejM N-terminal" evidence="3">
    <location>
        <begin position="5"/>
        <end position="239"/>
    </location>
</feature>
<keyword evidence="4" id="KW-0614">Plasmid</keyword>
<dbReference type="InterPro" id="IPR024588">
    <property type="entry name" value="YejM_N"/>
</dbReference>
<protein>
    <submittedName>
        <fullName evidence="4">DUF3413 domain-containing protein</fullName>
    </submittedName>
</protein>
<accession>A0AA47KNC9</accession>
<reference evidence="4" key="1">
    <citation type="submission" date="2022-09" db="EMBL/GenBank/DDBJ databases">
        <authorList>
            <person name="Li Z.-J."/>
        </authorList>
    </citation>
    <scope>NUCLEOTIDE SEQUENCE</scope>
    <source>
        <strain evidence="4">TGB11</strain>
        <plasmid evidence="4">unnamed</plasmid>
    </source>
</reference>
<keyword evidence="1" id="KW-0472">Membrane</keyword>
<dbReference type="PIRSF" id="PIRSF004950">
    <property type="entry name" value="Mmb_sulf_HI0842"/>
    <property type="match status" value="1"/>
</dbReference>
<keyword evidence="1" id="KW-1133">Transmembrane helix</keyword>
<dbReference type="RefSeq" id="WP_269580096.1">
    <property type="nucleotide sequence ID" value="NZ_CP114589.1"/>
</dbReference>
<evidence type="ECO:0000256" key="1">
    <source>
        <dbReference type="SAM" id="Phobius"/>
    </source>
</evidence>
<dbReference type="PANTHER" id="PTHR43751">
    <property type="entry name" value="SULFATASE"/>
    <property type="match status" value="1"/>
</dbReference>
<name>A0AA47KNC9_9GAMM</name>
<evidence type="ECO:0000259" key="3">
    <source>
        <dbReference type="Pfam" id="PF11893"/>
    </source>
</evidence>